<dbReference type="Gene3D" id="3.40.390.10">
    <property type="entry name" value="Collagenase (Catalytic Domain)"/>
    <property type="match status" value="1"/>
</dbReference>
<dbReference type="SUPFAM" id="SSF55486">
    <property type="entry name" value="Metalloproteases ('zincins'), catalytic domain"/>
    <property type="match status" value="1"/>
</dbReference>
<dbReference type="PROSITE" id="PS51885">
    <property type="entry name" value="NEPRILYSIN"/>
    <property type="match status" value="1"/>
</dbReference>
<feature type="domain" description="Peptidase M13 C-terminal" evidence="1">
    <location>
        <begin position="70"/>
        <end position="275"/>
    </location>
</feature>
<proteinExistence type="predicted"/>
<gene>
    <name evidence="3" type="primary">LOC106475586</name>
</gene>
<dbReference type="PANTHER" id="PTHR11733:SF238">
    <property type="entry name" value="FI07649P-RELATED"/>
    <property type="match status" value="1"/>
</dbReference>
<dbReference type="Gene3D" id="1.10.1380.10">
    <property type="entry name" value="Neutral endopeptidase , domain2"/>
    <property type="match status" value="1"/>
</dbReference>
<evidence type="ECO:0000313" key="2">
    <source>
        <dbReference type="Proteomes" id="UP000694941"/>
    </source>
</evidence>
<protein>
    <submittedName>
        <fullName evidence="3">Membrane metallo-endopeptidase-like 1</fullName>
    </submittedName>
</protein>
<feature type="non-terminal residue" evidence="3">
    <location>
        <position position="1"/>
    </location>
</feature>
<dbReference type="InterPro" id="IPR018497">
    <property type="entry name" value="Peptidase_M13_C"/>
</dbReference>
<dbReference type="InterPro" id="IPR000718">
    <property type="entry name" value="Peptidase_M13"/>
</dbReference>
<dbReference type="PANTHER" id="PTHR11733">
    <property type="entry name" value="ZINC METALLOPROTEASE FAMILY M13 NEPRILYSIN-RELATED"/>
    <property type="match status" value="1"/>
</dbReference>
<name>A0ABM1BZR2_LIMPO</name>
<dbReference type="InterPro" id="IPR024079">
    <property type="entry name" value="MetalloPept_cat_dom_sf"/>
</dbReference>
<dbReference type="Proteomes" id="UP000694941">
    <property type="component" value="Unplaced"/>
</dbReference>
<evidence type="ECO:0000259" key="1">
    <source>
        <dbReference type="Pfam" id="PF01431"/>
    </source>
</evidence>
<dbReference type="RefSeq" id="XP_013791718.1">
    <property type="nucleotide sequence ID" value="XM_013936264.2"/>
</dbReference>
<organism evidence="2 3">
    <name type="scientific">Limulus polyphemus</name>
    <name type="common">Atlantic horseshoe crab</name>
    <dbReference type="NCBI Taxonomy" id="6850"/>
    <lineage>
        <taxon>Eukaryota</taxon>
        <taxon>Metazoa</taxon>
        <taxon>Ecdysozoa</taxon>
        <taxon>Arthropoda</taxon>
        <taxon>Chelicerata</taxon>
        <taxon>Merostomata</taxon>
        <taxon>Xiphosura</taxon>
        <taxon>Limulidae</taxon>
        <taxon>Limulus</taxon>
    </lineage>
</organism>
<evidence type="ECO:0000313" key="3">
    <source>
        <dbReference type="RefSeq" id="XP_013791718.1"/>
    </source>
</evidence>
<sequence length="276" mass="31554">AKLMTQKIGYPEFITNSTELDKEYEGIVLHPDKYFENGLENLKHYALQEQLKLRSPVNRNRWVTSPAVVNAFYTRSKNLISFPAGILQPPLYHQNYPRFLNYGGIGVVIGHEVTHGFDNKGRQFDPNGNLQSWWHNDSLNRFQARAECVVQQYSNYVVPDLSIPLNGINTQGENIADNGGVKQAFRAYKRWAEKYGPEASLPGINLNHYQLFFLQFAQIWCGISRPKAAVHTVRVDAHSPGRFRVVGTLSNLKEFSEVYHCPLSSPMNPQKKCEVW</sequence>
<reference evidence="3" key="1">
    <citation type="submission" date="2025-08" db="UniProtKB">
        <authorList>
            <consortium name="RefSeq"/>
        </authorList>
    </citation>
    <scope>IDENTIFICATION</scope>
    <source>
        <tissue evidence="3">Muscle</tissue>
    </source>
</reference>
<keyword evidence="2" id="KW-1185">Reference proteome</keyword>
<accession>A0ABM1BZR2</accession>
<dbReference type="InterPro" id="IPR042089">
    <property type="entry name" value="Peptidase_M13_dom_2"/>
</dbReference>
<dbReference type="Pfam" id="PF01431">
    <property type="entry name" value="Peptidase_M13"/>
    <property type="match status" value="1"/>
</dbReference>
<dbReference type="CDD" id="cd08662">
    <property type="entry name" value="M13"/>
    <property type="match status" value="1"/>
</dbReference>
<dbReference type="GeneID" id="106475586"/>
<dbReference type="PRINTS" id="PR00786">
    <property type="entry name" value="NEPRILYSIN"/>
</dbReference>